<keyword evidence="1" id="KW-0472">Membrane</keyword>
<dbReference type="Proteomes" id="UP000315295">
    <property type="component" value="Unassembled WGS sequence"/>
</dbReference>
<keyword evidence="1" id="KW-0812">Transmembrane</keyword>
<evidence type="ECO:0000313" key="2">
    <source>
        <dbReference type="EMBL" id="TQE12690.1"/>
    </source>
</evidence>
<name>A0A540NQ85_MALBA</name>
<proteinExistence type="predicted"/>
<sequence>MDSKCMGQSGWTNLRTKEAKNVKNYGPKDEEFSPKKCHSKLHTPCHAKHIEFPLDSHAMLDHSCPLHNFLFHALIHLIITLNCLIPLVPITH</sequence>
<reference evidence="2 3" key="1">
    <citation type="journal article" date="2019" name="G3 (Bethesda)">
        <title>Sequencing of a Wild Apple (Malus baccata) Genome Unravels the Differences Between Cultivated and Wild Apple Species Regarding Disease Resistance and Cold Tolerance.</title>
        <authorList>
            <person name="Chen X."/>
        </authorList>
    </citation>
    <scope>NUCLEOTIDE SEQUENCE [LARGE SCALE GENOMIC DNA]</scope>
    <source>
        <strain evidence="3">cv. Shandingzi</strain>
        <tissue evidence="2">Leaves</tissue>
    </source>
</reference>
<keyword evidence="1" id="KW-1133">Transmembrane helix</keyword>
<dbReference type="AlphaFoldDB" id="A0A540NQ85"/>
<dbReference type="EMBL" id="VIEB01000017">
    <property type="protein sequence ID" value="TQE12690.1"/>
    <property type="molecule type" value="Genomic_DNA"/>
</dbReference>
<feature type="transmembrane region" description="Helical" evidence="1">
    <location>
        <begin position="69"/>
        <end position="90"/>
    </location>
</feature>
<evidence type="ECO:0000313" key="3">
    <source>
        <dbReference type="Proteomes" id="UP000315295"/>
    </source>
</evidence>
<keyword evidence="3" id="KW-1185">Reference proteome</keyword>
<accession>A0A540NQ85</accession>
<comment type="caution">
    <text evidence="2">The sequence shown here is derived from an EMBL/GenBank/DDBJ whole genome shotgun (WGS) entry which is preliminary data.</text>
</comment>
<organism evidence="2 3">
    <name type="scientific">Malus baccata</name>
    <name type="common">Siberian crab apple</name>
    <name type="synonym">Pyrus baccata</name>
    <dbReference type="NCBI Taxonomy" id="106549"/>
    <lineage>
        <taxon>Eukaryota</taxon>
        <taxon>Viridiplantae</taxon>
        <taxon>Streptophyta</taxon>
        <taxon>Embryophyta</taxon>
        <taxon>Tracheophyta</taxon>
        <taxon>Spermatophyta</taxon>
        <taxon>Magnoliopsida</taxon>
        <taxon>eudicotyledons</taxon>
        <taxon>Gunneridae</taxon>
        <taxon>Pentapetalae</taxon>
        <taxon>rosids</taxon>
        <taxon>fabids</taxon>
        <taxon>Rosales</taxon>
        <taxon>Rosaceae</taxon>
        <taxon>Amygdaloideae</taxon>
        <taxon>Maleae</taxon>
        <taxon>Malus</taxon>
    </lineage>
</organism>
<evidence type="ECO:0000256" key="1">
    <source>
        <dbReference type="SAM" id="Phobius"/>
    </source>
</evidence>
<gene>
    <name evidence="2" type="ORF">C1H46_001710</name>
</gene>
<protein>
    <submittedName>
        <fullName evidence="2">Uncharacterized protein</fullName>
    </submittedName>
</protein>